<evidence type="ECO:0000256" key="1">
    <source>
        <dbReference type="ARBA" id="ARBA00004141"/>
    </source>
</evidence>
<dbReference type="InterPro" id="IPR051788">
    <property type="entry name" value="MFS_Transporter"/>
</dbReference>
<dbReference type="RefSeq" id="XP_064765439.1">
    <property type="nucleotide sequence ID" value="XM_064909338.1"/>
</dbReference>
<dbReference type="PANTHER" id="PTHR23514:SF6">
    <property type="entry name" value="MAJOR FACILITATOR SUPERFAMILY (MFS) PROFILE DOMAIN-CONTAINING PROTEIN"/>
    <property type="match status" value="1"/>
</dbReference>
<evidence type="ECO:0000256" key="5">
    <source>
        <dbReference type="SAM" id="MobiDB-lite"/>
    </source>
</evidence>
<name>A0ABR1EXS2_9ASCO</name>
<feature type="transmembrane region" description="Helical" evidence="6">
    <location>
        <begin position="92"/>
        <end position="113"/>
    </location>
</feature>
<keyword evidence="3 6" id="KW-1133">Transmembrane helix</keyword>
<feature type="transmembrane region" description="Helical" evidence="6">
    <location>
        <begin position="347"/>
        <end position="369"/>
    </location>
</feature>
<feature type="transmembrane region" description="Helical" evidence="6">
    <location>
        <begin position="185"/>
        <end position="205"/>
    </location>
</feature>
<dbReference type="InterPro" id="IPR011701">
    <property type="entry name" value="MFS"/>
</dbReference>
<keyword evidence="9" id="KW-1185">Reference proteome</keyword>
<proteinExistence type="predicted"/>
<protein>
    <submittedName>
        <fullName evidence="8">Major facilitator superfamily domain-containing protein</fullName>
    </submittedName>
</protein>
<dbReference type="Pfam" id="PF07690">
    <property type="entry name" value="MFS_1"/>
    <property type="match status" value="1"/>
</dbReference>
<dbReference type="PANTHER" id="PTHR23514">
    <property type="entry name" value="BYPASS OF STOP CODON PROTEIN 6"/>
    <property type="match status" value="1"/>
</dbReference>
<evidence type="ECO:0000256" key="2">
    <source>
        <dbReference type="ARBA" id="ARBA00022692"/>
    </source>
</evidence>
<feature type="region of interest" description="Disordered" evidence="5">
    <location>
        <begin position="1"/>
        <end position="45"/>
    </location>
</feature>
<organism evidence="8 9">
    <name type="scientific">Myxozyma melibiosi</name>
    <dbReference type="NCBI Taxonomy" id="54550"/>
    <lineage>
        <taxon>Eukaryota</taxon>
        <taxon>Fungi</taxon>
        <taxon>Dikarya</taxon>
        <taxon>Ascomycota</taxon>
        <taxon>Saccharomycotina</taxon>
        <taxon>Lipomycetes</taxon>
        <taxon>Lipomycetales</taxon>
        <taxon>Lipomycetaceae</taxon>
        <taxon>Myxozyma</taxon>
    </lineage>
</organism>
<evidence type="ECO:0000313" key="8">
    <source>
        <dbReference type="EMBL" id="KAK7202406.1"/>
    </source>
</evidence>
<feature type="domain" description="Major facilitator superfamily (MFS) profile" evidence="7">
    <location>
        <begin position="61"/>
        <end position="493"/>
    </location>
</feature>
<accession>A0ABR1EXS2</accession>
<evidence type="ECO:0000259" key="7">
    <source>
        <dbReference type="PROSITE" id="PS50850"/>
    </source>
</evidence>
<comment type="subcellular location">
    <subcellularLocation>
        <location evidence="1">Membrane</location>
        <topology evidence="1">Multi-pass membrane protein</topology>
    </subcellularLocation>
</comment>
<dbReference type="Gene3D" id="1.20.1250.20">
    <property type="entry name" value="MFS general substrate transporter like domains"/>
    <property type="match status" value="2"/>
</dbReference>
<feature type="transmembrane region" description="Helical" evidence="6">
    <location>
        <begin position="211"/>
        <end position="233"/>
    </location>
</feature>
<gene>
    <name evidence="8" type="ORF">BZA70DRAFT_103234</name>
</gene>
<evidence type="ECO:0000256" key="4">
    <source>
        <dbReference type="ARBA" id="ARBA00023136"/>
    </source>
</evidence>
<feature type="compositionally biased region" description="Low complexity" evidence="5">
    <location>
        <begin position="16"/>
        <end position="31"/>
    </location>
</feature>
<feature type="transmembrane region" description="Helical" evidence="6">
    <location>
        <begin position="125"/>
        <end position="142"/>
    </location>
</feature>
<feature type="transmembrane region" description="Helical" evidence="6">
    <location>
        <begin position="62"/>
        <end position="86"/>
    </location>
</feature>
<evidence type="ECO:0000313" key="9">
    <source>
        <dbReference type="Proteomes" id="UP001498771"/>
    </source>
</evidence>
<feature type="transmembrane region" description="Helical" evidence="6">
    <location>
        <begin position="406"/>
        <end position="427"/>
    </location>
</feature>
<dbReference type="InterPro" id="IPR020846">
    <property type="entry name" value="MFS_dom"/>
</dbReference>
<dbReference type="EMBL" id="JBBJBU010000018">
    <property type="protein sequence ID" value="KAK7202406.1"/>
    <property type="molecule type" value="Genomic_DNA"/>
</dbReference>
<feature type="transmembrane region" description="Helical" evidence="6">
    <location>
        <begin position="148"/>
        <end position="173"/>
    </location>
</feature>
<feature type="transmembrane region" description="Helical" evidence="6">
    <location>
        <begin position="439"/>
        <end position="458"/>
    </location>
</feature>
<feature type="transmembrane region" description="Helical" evidence="6">
    <location>
        <begin position="470"/>
        <end position="489"/>
    </location>
</feature>
<evidence type="ECO:0000256" key="3">
    <source>
        <dbReference type="ARBA" id="ARBA00022989"/>
    </source>
</evidence>
<dbReference type="GeneID" id="90034850"/>
<dbReference type="InterPro" id="IPR036259">
    <property type="entry name" value="MFS_trans_sf"/>
</dbReference>
<dbReference type="PROSITE" id="PS50850">
    <property type="entry name" value="MFS"/>
    <property type="match status" value="1"/>
</dbReference>
<dbReference type="SUPFAM" id="SSF103473">
    <property type="entry name" value="MFS general substrate transporter"/>
    <property type="match status" value="1"/>
</dbReference>
<feature type="transmembrane region" description="Helical" evidence="6">
    <location>
        <begin position="316"/>
        <end position="341"/>
    </location>
</feature>
<evidence type="ECO:0000256" key="6">
    <source>
        <dbReference type="SAM" id="Phobius"/>
    </source>
</evidence>
<dbReference type="Proteomes" id="UP001498771">
    <property type="component" value="Unassembled WGS sequence"/>
</dbReference>
<feature type="transmembrane region" description="Helical" evidence="6">
    <location>
        <begin position="381"/>
        <end position="400"/>
    </location>
</feature>
<keyword evidence="2 6" id="KW-0812">Transmembrane</keyword>
<keyword evidence="4 6" id="KW-0472">Membrane</keyword>
<sequence length="512" mass="55311">MSSEVRIELPSPPPAALSSPSPFSSTAPTPAVSLRSPSTTDLHDPSNRKFSFKEIPRNRYRLFSACWTIAALGFNDGAVGALLPYIESQYNINYAVVSTIWLANSIGFISTALLSHILYSRLGRAGMMTLGPALLVAMYALICAGPPFGVVVLAFYVGGLGMAMVVAQVNVFASYMVATETTFGMIHGSYGIGATVSPIIATAMINHGIKWHYFYFILLGFNLLGLVFSALWFRGCDRDLGTLYMLKKYQTAKTASANSTTVTLVPEAQTPAPTPAHTPAPATQEDYFSMVKDTPEKEERKERSVYSEALHSKVSWLAAFVILFYQGAEVSIGGWIVSFMIDYRGGAASQVGYVSAGFWGGVTVGRFVLNPLVSRFTTPYRVIFPLCAGVIALELVTWLVPDVVGASVAVAIVGLFVGPMAPSTLTAVSDLLPRRIQTFSLTVVSAFGSMGGALWPFITGMLAQKKGTFVVHPVAIALFVGMLVLWCFLHTAEKLDKKRGEVEERVEEKEVV</sequence>
<comment type="caution">
    <text evidence="8">The sequence shown here is derived from an EMBL/GenBank/DDBJ whole genome shotgun (WGS) entry which is preliminary data.</text>
</comment>
<reference evidence="8 9" key="1">
    <citation type="submission" date="2024-03" db="EMBL/GenBank/DDBJ databases">
        <title>Genome-scale model development and genomic sequencing of the oleaginous clade Lipomyces.</title>
        <authorList>
            <consortium name="Lawrence Berkeley National Laboratory"/>
            <person name="Czajka J.J."/>
            <person name="Han Y."/>
            <person name="Kim J."/>
            <person name="Mondo S.J."/>
            <person name="Hofstad B.A."/>
            <person name="Robles A."/>
            <person name="Haridas S."/>
            <person name="Riley R."/>
            <person name="LaButti K."/>
            <person name="Pangilinan J."/>
            <person name="Andreopoulos W."/>
            <person name="Lipzen A."/>
            <person name="Yan J."/>
            <person name="Wang M."/>
            <person name="Ng V."/>
            <person name="Grigoriev I.V."/>
            <person name="Spatafora J.W."/>
            <person name="Magnuson J.K."/>
            <person name="Baker S.E."/>
            <person name="Pomraning K.R."/>
        </authorList>
    </citation>
    <scope>NUCLEOTIDE SEQUENCE [LARGE SCALE GENOMIC DNA]</scope>
    <source>
        <strain evidence="8 9">Phaff 52-87</strain>
    </source>
</reference>